<dbReference type="InParanoid" id="A0A507B178"/>
<feature type="compositionally biased region" description="Polar residues" evidence="1">
    <location>
        <begin position="82"/>
        <end position="92"/>
    </location>
</feature>
<comment type="caution">
    <text evidence="2">The sequence shown here is derived from an EMBL/GenBank/DDBJ whole genome shotgun (WGS) entry which is preliminary data.</text>
</comment>
<protein>
    <submittedName>
        <fullName evidence="2">Uncharacterized protein</fullName>
    </submittedName>
</protein>
<organism evidence="2 3">
    <name type="scientific">Thyridium curvatum</name>
    <dbReference type="NCBI Taxonomy" id="1093900"/>
    <lineage>
        <taxon>Eukaryota</taxon>
        <taxon>Fungi</taxon>
        <taxon>Dikarya</taxon>
        <taxon>Ascomycota</taxon>
        <taxon>Pezizomycotina</taxon>
        <taxon>Sordariomycetes</taxon>
        <taxon>Sordariomycetidae</taxon>
        <taxon>Thyridiales</taxon>
        <taxon>Thyridiaceae</taxon>
        <taxon>Thyridium</taxon>
    </lineage>
</organism>
<dbReference type="AlphaFoldDB" id="A0A507B178"/>
<dbReference type="RefSeq" id="XP_030992429.1">
    <property type="nucleotide sequence ID" value="XM_031143125.1"/>
</dbReference>
<accession>A0A507B178</accession>
<sequence>MEDPVKAERFQEYLEIREPSPKRQRTQPSNEAQVPVIDLSNDPLIVGDAQTPKQREFYKLKRARASTPSQGPPEMSAPLSKPLQTPLPQSDQPPEGLSVAKQREFYKLRSAWQCVHESPSRPSEARKGRKDPSPQESTVCAESERIPPCLGCARSALAGKSDGRCYDSETAGARYERCTAGGRCDPMYESRFPKTSFVLLIRAASPRDALPVVLFFLDYIESSGFDAITNSSARNVDTTIEAITDPITTTPNSTAS</sequence>
<evidence type="ECO:0000256" key="1">
    <source>
        <dbReference type="SAM" id="MobiDB-lite"/>
    </source>
</evidence>
<name>A0A507B178_9PEZI</name>
<dbReference type="Proteomes" id="UP000319257">
    <property type="component" value="Unassembled WGS sequence"/>
</dbReference>
<feature type="region of interest" description="Disordered" evidence="1">
    <location>
        <begin position="1"/>
        <end position="100"/>
    </location>
</feature>
<dbReference type="OrthoDB" id="5104099at2759"/>
<feature type="compositionally biased region" description="Basic and acidic residues" evidence="1">
    <location>
        <begin position="123"/>
        <end position="133"/>
    </location>
</feature>
<feature type="region of interest" description="Disordered" evidence="1">
    <location>
        <begin position="117"/>
        <end position="140"/>
    </location>
</feature>
<gene>
    <name evidence="2" type="ORF">E0L32_008287</name>
</gene>
<reference evidence="2 3" key="1">
    <citation type="submission" date="2019-06" db="EMBL/GenBank/DDBJ databases">
        <title>Draft genome sequence of the filamentous fungus Phialemoniopsis curvata isolated from diesel fuel.</title>
        <authorList>
            <person name="Varaljay V.A."/>
            <person name="Lyon W.J."/>
            <person name="Crouch A.L."/>
            <person name="Drake C.E."/>
            <person name="Hollomon J.M."/>
            <person name="Nadeau L.J."/>
            <person name="Nunn H.S."/>
            <person name="Stevenson B.S."/>
            <person name="Bojanowski C.L."/>
            <person name="Crookes-Goodson W.J."/>
        </authorList>
    </citation>
    <scope>NUCLEOTIDE SEQUENCE [LARGE SCALE GENOMIC DNA]</scope>
    <source>
        <strain evidence="2 3">D216</strain>
    </source>
</reference>
<evidence type="ECO:0000313" key="2">
    <source>
        <dbReference type="EMBL" id="TPX10718.1"/>
    </source>
</evidence>
<feature type="compositionally biased region" description="Basic and acidic residues" evidence="1">
    <location>
        <begin position="1"/>
        <end position="21"/>
    </location>
</feature>
<dbReference type="EMBL" id="SKBQ01000054">
    <property type="protein sequence ID" value="TPX10718.1"/>
    <property type="molecule type" value="Genomic_DNA"/>
</dbReference>
<proteinExistence type="predicted"/>
<dbReference type="GeneID" id="41975734"/>
<keyword evidence="3" id="KW-1185">Reference proteome</keyword>
<evidence type="ECO:0000313" key="3">
    <source>
        <dbReference type="Proteomes" id="UP000319257"/>
    </source>
</evidence>